<dbReference type="Gene3D" id="3.30.420.40">
    <property type="match status" value="2"/>
</dbReference>
<dbReference type="GO" id="GO:0004340">
    <property type="term" value="F:glucokinase activity"/>
    <property type="evidence" value="ECO:0007669"/>
    <property type="project" value="UniProtKB-EC"/>
</dbReference>
<dbReference type="PANTHER" id="PTHR18964:SF149">
    <property type="entry name" value="BIFUNCTIONAL UDP-N-ACETYLGLUCOSAMINE 2-EPIMERASE_N-ACETYLMANNOSAMINE KINASE"/>
    <property type="match status" value="1"/>
</dbReference>
<evidence type="ECO:0000256" key="1">
    <source>
        <dbReference type="ARBA" id="ARBA00006479"/>
    </source>
</evidence>
<dbReference type="InterPro" id="IPR043129">
    <property type="entry name" value="ATPase_NBD"/>
</dbReference>
<keyword evidence="2" id="KW-0808">Transferase</keyword>
<keyword evidence="2" id="KW-0418">Kinase</keyword>
<name>A0A7W7H4R3_9ACTN</name>
<dbReference type="AlphaFoldDB" id="A0A7W7H4R3"/>
<protein>
    <submittedName>
        <fullName evidence="2">Glucokinase</fullName>
        <ecNumber evidence="2">2.7.1.2</ecNumber>
    </submittedName>
</protein>
<organism evidence="2 3">
    <name type="scientific">Actinoplanes octamycinicus</name>
    <dbReference type="NCBI Taxonomy" id="135948"/>
    <lineage>
        <taxon>Bacteria</taxon>
        <taxon>Bacillati</taxon>
        <taxon>Actinomycetota</taxon>
        <taxon>Actinomycetes</taxon>
        <taxon>Micromonosporales</taxon>
        <taxon>Micromonosporaceae</taxon>
        <taxon>Actinoplanes</taxon>
    </lineage>
</organism>
<evidence type="ECO:0000313" key="2">
    <source>
        <dbReference type="EMBL" id="MBB4743966.1"/>
    </source>
</evidence>
<dbReference type="Pfam" id="PF00480">
    <property type="entry name" value="ROK"/>
    <property type="match status" value="1"/>
</dbReference>
<dbReference type="InterPro" id="IPR000600">
    <property type="entry name" value="ROK"/>
</dbReference>
<sequence>MATLQRRLVDYIVTTTREADLPDGAGVGISLGAALNGRTGEVLGSAPLWGPGRYPFDLTARLRQRLPDIRFHLLNDVTALAHAVRAAHPAPGVSSRAAAVTVSSGIACRTIELGTGRIPLDPVHGLQGEIGHLPVDVRWRGKVRENRCDCGALNHLSAFSSGRGFESLLATLPEATAFRERPGSPGPAVRAFTERVRQGDRHAAELLDLFTLPLAKVLLCHATLDPEVEATFLFGGVVEGLGHHYRESLIRNLEELGLYGITDRDKNHFRNRIFLGDDDGLAALRGIDAYLRNSLDDNH</sequence>
<reference evidence="2 3" key="1">
    <citation type="submission" date="2020-08" db="EMBL/GenBank/DDBJ databases">
        <title>Sequencing the genomes of 1000 actinobacteria strains.</title>
        <authorList>
            <person name="Klenk H.-P."/>
        </authorList>
    </citation>
    <scope>NUCLEOTIDE SEQUENCE [LARGE SCALE GENOMIC DNA]</scope>
    <source>
        <strain evidence="2 3">DSM 45809</strain>
    </source>
</reference>
<gene>
    <name evidence="2" type="ORF">BJY16_007425</name>
</gene>
<comment type="similarity">
    <text evidence="1">Belongs to the ROK (NagC/XylR) family.</text>
</comment>
<accession>A0A7W7H4R3</accession>
<dbReference type="EMBL" id="JACHNB010000001">
    <property type="protein sequence ID" value="MBB4743966.1"/>
    <property type="molecule type" value="Genomic_DNA"/>
</dbReference>
<dbReference type="PANTHER" id="PTHR18964">
    <property type="entry name" value="ROK (REPRESSOR, ORF, KINASE) FAMILY"/>
    <property type="match status" value="1"/>
</dbReference>
<comment type="caution">
    <text evidence="2">The sequence shown here is derived from an EMBL/GenBank/DDBJ whole genome shotgun (WGS) entry which is preliminary data.</text>
</comment>
<keyword evidence="3" id="KW-1185">Reference proteome</keyword>
<dbReference type="EC" id="2.7.1.2" evidence="2"/>
<dbReference type="Proteomes" id="UP000546162">
    <property type="component" value="Unassembled WGS sequence"/>
</dbReference>
<dbReference type="SUPFAM" id="SSF53067">
    <property type="entry name" value="Actin-like ATPase domain"/>
    <property type="match status" value="1"/>
</dbReference>
<evidence type="ECO:0000313" key="3">
    <source>
        <dbReference type="Proteomes" id="UP000546162"/>
    </source>
</evidence>
<proteinExistence type="inferred from homology"/>